<dbReference type="Gene3D" id="1.10.40.30">
    <property type="entry name" value="Fumarase/aspartase (C-terminal domain)"/>
    <property type="match status" value="1"/>
</dbReference>
<evidence type="ECO:0000259" key="2">
    <source>
        <dbReference type="Pfam" id="PF00206"/>
    </source>
</evidence>
<dbReference type="Pfam" id="PF00206">
    <property type="entry name" value="Lyase_1"/>
    <property type="match status" value="1"/>
</dbReference>
<proteinExistence type="predicted"/>
<dbReference type="GO" id="GO:0006531">
    <property type="term" value="P:aspartate metabolic process"/>
    <property type="evidence" value="ECO:0007669"/>
    <property type="project" value="TreeGrafter"/>
</dbReference>
<dbReference type="Gene3D" id="1.10.275.10">
    <property type="entry name" value="Fumarase/aspartase (N-terminal domain)"/>
    <property type="match status" value="1"/>
</dbReference>
<dbReference type="PRINTS" id="PR00149">
    <property type="entry name" value="FUMRATELYASE"/>
</dbReference>
<dbReference type="Pfam" id="PF10415">
    <property type="entry name" value="FumaraseC_C"/>
    <property type="match status" value="1"/>
</dbReference>
<comment type="caution">
    <text evidence="4">The sequence shown here is derived from an EMBL/GenBank/DDBJ whole genome shotgun (WGS) entry which is preliminary data.</text>
</comment>
<evidence type="ECO:0000313" key="5">
    <source>
        <dbReference type="Proteomes" id="UP000229699"/>
    </source>
</evidence>
<dbReference type="InterPro" id="IPR051546">
    <property type="entry name" value="Aspartate_Ammonia-Lyase"/>
</dbReference>
<keyword evidence="1 4" id="KW-0456">Lyase</keyword>
<organism evidence="4 5">
    <name type="scientific">Candidatus Roizmanbacteria bacterium CG22_combo_CG10-13_8_21_14_all_34_12</name>
    <dbReference type="NCBI Taxonomy" id="1974860"/>
    <lineage>
        <taxon>Bacteria</taxon>
        <taxon>Candidatus Roizmaniibacteriota</taxon>
    </lineage>
</organism>
<dbReference type="AlphaFoldDB" id="A0A2H0C209"/>
<feature type="domain" description="Fumarate lyase N-terminal" evidence="2">
    <location>
        <begin position="6"/>
        <end position="313"/>
    </location>
</feature>
<dbReference type="InterPro" id="IPR020557">
    <property type="entry name" value="Fumarate_lyase_CS"/>
</dbReference>
<dbReference type="Proteomes" id="UP000229699">
    <property type="component" value="Unassembled WGS sequence"/>
</dbReference>
<dbReference type="SUPFAM" id="SSF48557">
    <property type="entry name" value="L-aspartase-like"/>
    <property type="match status" value="1"/>
</dbReference>
<sequence length="430" mass="47160">MINKILYGSQTKAAIENFPFDYHKVLKEFVYAMVQVKKAAAVANFKAGKVDKKISDKMVFACDEILKGKYDDQFVVSAHHGGAGTSVNMNVNEVIGTLASAHPNDHVNSSQSTNDVNPSALKIASIKLTEKLLKSLDYLIATMDAKSKEYKDVRKLGRTHIQDAVPTTLGAEFTSYRDILIRDQKRIGDSLEYFYELNLGGTAVGNSVNAPEIYIKNVYLELQKVTGIKNLKPLENLMSGTSSDTDFCFLSSAVNILCLDISKIVLDLRFMSSGPKGGIGEITFSELQPGSSIMPGKVNPIVAETMNQTYYLVSGKNLSIHQAAEGAQLELGVMLPIIADSLITMLKIVDTALVLFADRGIKNIVVNRARCLEHLEKSTAYSTLLTPRLGYDAVSKVVKESVATGKTIREVILEKKLLTNEELDKLLIIK</sequence>
<dbReference type="PANTHER" id="PTHR42696">
    <property type="entry name" value="ASPARTATE AMMONIA-LYASE"/>
    <property type="match status" value="1"/>
</dbReference>
<name>A0A2H0C209_9BACT</name>
<accession>A0A2H0C209</accession>
<dbReference type="PANTHER" id="PTHR42696:SF2">
    <property type="entry name" value="ASPARTATE AMMONIA-LYASE"/>
    <property type="match status" value="1"/>
</dbReference>
<dbReference type="Gene3D" id="1.20.200.10">
    <property type="entry name" value="Fumarase/aspartase (Central domain)"/>
    <property type="match status" value="1"/>
</dbReference>
<dbReference type="PROSITE" id="PS00163">
    <property type="entry name" value="FUMARATE_LYASES"/>
    <property type="match status" value="1"/>
</dbReference>
<dbReference type="GO" id="GO:0008797">
    <property type="term" value="F:aspartate ammonia-lyase activity"/>
    <property type="evidence" value="ECO:0007669"/>
    <property type="project" value="UniProtKB-EC"/>
</dbReference>
<dbReference type="EC" id="4.3.1.1" evidence="4"/>
<protein>
    <submittedName>
        <fullName evidence="4">Aspartate ammonia-lyase</fullName>
        <ecNumber evidence="4">4.3.1.1</ecNumber>
    </submittedName>
</protein>
<dbReference type="InterPro" id="IPR022761">
    <property type="entry name" value="Fumarate_lyase_N"/>
</dbReference>
<evidence type="ECO:0000313" key="4">
    <source>
        <dbReference type="EMBL" id="PIP63841.1"/>
    </source>
</evidence>
<feature type="domain" description="Fumarase C C-terminal" evidence="3">
    <location>
        <begin position="383"/>
        <end position="427"/>
    </location>
</feature>
<gene>
    <name evidence="4" type="primary">aspA</name>
    <name evidence="4" type="ORF">COW97_00335</name>
</gene>
<dbReference type="GO" id="GO:0005829">
    <property type="term" value="C:cytosol"/>
    <property type="evidence" value="ECO:0007669"/>
    <property type="project" value="TreeGrafter"/>
</dbReference>
<dbReference type="InterPro" id="IPR000362">
    <property type="entry name" value="Fumarate_lyase_fam"/>
</dbReference>
<dbReference type="InterPro" id="IPR024083">
    <property type="entry name" value="Fumarase/histidase_N"/>
</dbReference>
<dbReference type="GO" id="GO:0006099">
    <property type="term" value="P:tricarboxylic acid cycle"/>
    <property type="evidence" value="ECO:0007669"/>
    <property type="project" value="InterPro"/>
</dbReference>
<reference evidence="4 5" key="1">
    <citation type="submission" date="2017-09" db="EMBL/GenBank/DDBJ databases">
        <title>Depth-based differentiation of microbial function through sediment-hosted aquifers and enrichment of novel symbionts in the deep terrestrial subsurface.</title>
        <authorList>
            <person name="Probst A.J."/>
            <person name="Ladd B."/>
            <person name="Jarett J.K."/>
            <person name="Geller-Mcgrath D.E."/>
            <person name="Sieber C.M."/>
            <person name="Emerson J.B."/>
            <person name="Anantharaman K."/>
            <person name="Thomas B.C."/>
            <person name="Malmstrom R."/>
            <person name="Stieglmeier M."/>
            <person name="Klingl A."/>
            <person name="Woyke T."/>
            <person name="Ryan C.M."/>
            <person name="Banfield J.F."/>
        </authorList>
    </citation>
    <scope>NUCLEOTIDE SEQUENCE [LARGE SCALE GENOMIC DNA]</scope>
    <source>
        <strain evidence="4">CG22_combo_CG10-13_8_21_14_all_34_12</strain>
    </source>
</reference>
<evidence type="ECO:0000256" key="1">
    <source>
        <dbReference type="ARBA" id="ARBA00023239"/>
    </source>
</evidence>
<dbReference type="EMBL" id="PCTC01000007">
    <property type="protein sequence ID" value="PIP63841.1"/>
    <property type="molecule type" value="Genomic_DNA"/>
</dbReference>
<dbReference type="InterPro" id="IPR018951">
    <property type="entry name" value="Fumarase_C_C"/>
</dbReference>
<dbReference type="InterPro" id="IPR008948">
    <property type="entry name" value="L-Aspartase-like"/>
</dbReference>
<evidence type="ECO:0000259" key="3">
    <source>
        <dbReference type="Pfam" id="PF10415"/>
    </source>
</evidence>